<dbReference type="SUPFAM" id="SSF47336">
    <property type="entry name" value="ACP-like"/>
    <property type="match status" value="1"/>
</dbReference>
<dbReference type="EMBL" id="CP046401">
    <property type="protein sequence ID" value="QGY42746.1"/>
    <property type="molecule type" value="Genomic_DNA"/>
</dbReference>
<dbReference type="Gene3D" id="1.10.1200.10">
    <property type="entry name" value="ACP-like"/>
    <property type="match status" value="1"/>
</dbReference>
<gene>
    <name evidence="1" type="ORF">GM418_03480</name>
</gene>
<keyword evidence="2" id="KW-1185">Reference proteome</keyword>
<dbReference type="KEGG" id="mcos:GM418_03480"/>
<reference evidence="1 2" key="1">
    <citation type="submission" date="2019-11" db="EMBL/GenBank/DDBJ databases">
        <authorList>
            <person name="Zheng R.K."/>
            <person name="Sun C.M."/>
        </authorList>
    </citation>
    <scope>NUCLEOTIDE SEQUENCE [LARGE SCALE GENOMIC DNA]</scope>
    <source>
        <strain evidence="1 2">WC007</strain>
    </source>
</reference>
<dbReference type="RefSeq" id="WP_158863191.1">
    <property type="nucleotide sequence ID" value="NZ_CP046401.1"/>
</dbReference>
<organism evidence="1 2">
    <name type="scientific">Maribellus comscasis</name>
    <dbReference type="NCBI Taxonomy" id="2681766"/>
    <lineage>
        <taxon>Bacteria</taxon>
        <taxon>Pseudomonadati</taxon>
        <taxon>Bacteroidota</taxon>
        <taxon>Bacteroidia</taxon>
        <taxon>Marinilabiliales</taxon>
        <taxon>Prolixibacteraceae</taxon>
        <taxon>Maribellus</taxon>
    </lineage>
</organism>
<dbReference type="AlphaFoldDB" id="A0A6I6JJ09"/>
<protein>
    <submittedName>
        <fullName evidence="1">Acyl carrier protein</fullName>
    </submittedName>
</protein>
<proteinExistence type="predicted"/>
<dbReference type="Proteomes" id="UP000428260">
    <property type="component" value="Chromosome"/>
</dbReference>
<name>A0A6I6JJ09_9BACT</name>
<sequence length="79" mass="9091">MTNREKYIKAFEEAFPGINNQDLSNLSYQSIPEWDSVGHLGLVVCIEETFSISLDMDHIIELSSFEKGMEILAKYDLEF</sequence>
<dbReference type="InterPro" id="IPR036736">
    <property type="entry name" value="ACP-like_sf"/>
</dbReference>
<accession>A0A6I6JJ09</accession>
<evidence type="ECO:0000313" key="1">
    <source>
        <dbReference type="EMBL" id="QGY42746.1"/>
    </source>
</evidence>
<evidence type="ECO:0000313" key="2">
    <source>
        <dbReference type="Proteomes" id="UP000428260"/>
    </source>
</evidence>